<keyword evidence="3" id="KW-1185">Reference proteome</keyword>
<evidence type="ECO:0000313" key="2">
    <source>
        <dbReference type="EMBL" id="KAK4308522.1"/>
    </source>
</evidence>
<proteinExistence type="predicted"/>
<sequence length="130" mass="14974">MPQLCRECGGSSFTVEMGVKMCNQCGMEQRGYMELQSQESMGCIDTSRMIFAKRPIEEDNSEDEDKDKDEPGEDSFECEEDKKLDETFDELRIIESWYNTIFHQKWGYESGRCCSELDLVPPGLMATIPK</sequence>
<protein>
    <submittedName>
        <fullName evidence="2">Uncharacterized protein</fullName>
    </submittedName>
</protein>
<organism evidence="2 3">
    <name type="scientific">Petrolisthes manimaculis</name>
    <dbReference type="NCBI Taxonomy" id="1843537"/>
    <lineage>
        <taxon>Eukaryota</taxon>
        <taxon>Metazoa</taxon>
        <taxon>Ecdysozoa</taxon>
        <taxon>Arthropoda</taxon>
        <taxon>Crustacea</taxon>
        <taxon>Multicrustacea</taxon>
        <taxon>Malacostraca</taxon>
        <taxon>Eumalacostraca</taxon>
        <taxon>Eucarida</taxon>
        <taxon>Decapoda</taxon>
        <taxon>Pleocyemata</taxon>
        <taxon>Anomura</taxon>
        <taxon>Galatheoidea</taxon>
        <taxon>Porcellanidae</taxon>
        <taxon>Petrolisthes</taxon>
    </lineage>
</organism>
<dbReference type="Proteomes" id="UP001292094">
    <property type="component" value="Unassembled WGS sequence"/>
</dbReference>
<feature type="compositionally biased region" description="Acidic residues" evidence="1">
    <location>
        <begin position="58"/>
        <end position="79"/>
    </location>
</feature>
<name>A0AAE1U3P0_9EUCA</name>
<dbReference type="EMBL" id="JAWZYT010001876">
    <property type="protein sequence ID" value="KAK4308522.1"/>
    <property type="molecule type" value="Genomic_DNA"/>
</dbReference>
<reference evidence="2" key="1">
    <citation type="submission" date="2023-11" db="EMBL/GenBank/DDBJ databases">
        <title>Genome assemblies of two species of porcelain crab, Petrolisthes cinctipes and Petrolisthes manimaculis (Anomura: Porcellanidae).</title>
        <authorList>
            <person name="Angst P."/>
        </authorList>
    </citation>
    <scope>NUCLEOTIDE SEQUENCE</scope>
    <source>
        <strain evidence="2">PB745_02</strain>
        <tissue evidence="2">Gill</tissue>
    </source>
</reference>
<accession>A0AAE1U3P0</accession>
<feature type="region of interest" description="Disordered" evidence="1">
    <location>
        <begin position="54"/>
        <end position="81"/>
    </location>
</feature>
<comment type="caution">
    <text evidence="2">The sequence shown here is derived from an EMBL/GenBank/DDBJ whole genome shotgun (WGS) entry which is preliminary data.</text>
</comment>
<evidence type="ECO:0000313" key="3">
    <source>
        <dbReference type="Proteomes" id="UP001292094"/>
    </source>
</evidence>
<evidence type="ECO:0000256" key="1">
    <source>
        <dbReference type="SAM" id="MobiDB-lite"/>
    </source>
</evidence>
<dbReference type="AlphaFoldDB" id="A0AAE1U3P0"/>
<gene>
    <name evidence="2" type="ORF">Pmani_019781</name>
</gene>